<dbReference type="Proteomes" id="UP000054217">
    <property type="component" value="Unassembled WGS sequence"/>
</dbReference>
<name>A0A0C3P2G3_PISTI</name>
<gene>
    <name evidence="2" type="ORF">M404DRAFT_722631</name>
</gene>
<accession>A0A0C3P2G3</accession>
<dbReference type="InParanoid" id="A0A0C3P2G3"/>
<reference evidence="3" key="2">
    <citation type="submission" date="2015-01" db="EMBL/GenBank/DDBJ databases">
        <title>Evolutionary Origins and Diversification of the Mycorrhizal Mutualists.</title>
        <authorList>
            <consortium name="DOE Joint Genome Institute"/>
            <consortium name="Mycorrhizal Genomics Consortium"/>
            <person name="Kohler A."/>
            <person name="Kuo A."/>
            <person name="Nagy L.G."/>
            <person name="Floudas D."/>
            <person name="Copeland A."/>
            <person name="Barry K.W."/>
            <person name="Cichocki N."/>
            <person name="Veneault-Fourrey C."/>
            <person name="LaButti K."/>
            <person name="Lindquist E.A."/>
            <person name="Lipzen A."/>
            <person name="Lundell T."/>
            <person name="Morin E."/>
            <person name="Murat C."/>
            <person name="Riley R."/>
            <person name="Ohm R."/>
            <person name="Sun H."/>
            <person name="Tunlid A."/>
            <person name="Henrissat B."/>
            <person name="Grigoriev I.V."/>
            <person name="Hibbett D.S."/>
            <person name="Martin F."/>
        </authorList>
    </citation>
    <scope>NUCLEOTIDE SEQUENCE [LARGE SCALE GENOMIC DNA]</scope>
    <source>
        <strain evidence="3">Marx 270</strain>
    </source>
</reference>
<sequence>MKPYTYRSVVRTRVNETSTTSMDGICGSCVEGASPGSPFHRYDPHRASPFLSHARRRVGTKAIDTYRSRKAAENKEQTGAATNEKTRRMTLSRP</sequence>
<dbReference type="HOGENOM" id="CLU_2387077_0_0_1"/>
<organism evidence="2 3">
    <name type="scientific">Pisolithus tinctorius Marx 270</name>
    <dbReference type="NCBI Taxonomy" id="870435"/>
    <lineage>
        <taxon>Eukaryota</taxon>
        <taxon>Fungi</taxon>
        <taxon>Dikarya</taxon>
        <taxon>Basidiomycota</taxon>
        <taxon>Agaricomycotina</taxon>
        <taxon>Agaricomycetes</taxon>
        <taxon>Agaricomycetidae</taxon>
        <taxon>Boletales</taxon>
        <taxon>Sclerodermatineae</taxon>
        <taxon>Pisolithaceae</taxon>
        <taxon>Pisolithus</taxon>
    </lineage>
</organism>
<reference evidence="2 3" key="1">
    <citation type="submission" date="2014-04" db="EMBL/GenBank/DDBJ databases">
        <authorList>
            <consortium name="DOE Joint Genome Institute"/>
            <person name="Kuo A."/>
            <person name="Kohler A."/>
            <person name="Costa M.D."/>
            <person name="Nagy L.G."/>
            <person name="Floudas D."/>
            <person name="Copeland A."/>
            <person name="Barry K.W."/>
            <person name="Cichocki N."/>
            <person name="Veneault-Fourrey C."/>
            <person name="LaButti K."/>
            <person name="Lindquist E.A."/>
            <person name="Lipzen A."/>
            <person name="Lundell T."/>
            <person name="Morin E."/>
            <person name="Murat C."/>
            <person name="Sun H."/>
            <person name="Tunlid A."/>
            <person name="Henrissat B."/>
            <person name="Grigoriev I.V."/>
            <person name="Hibbett D.S."/>
            <person name="Martin F."/>
            <person name="Nordberg H.P."/>
            <person name="Cantor M.N."/>
            <person name="Hua S.X."/>
        </authorList>
    </citation>
    <scope>NUCLEOTIDE SEQUENCE [LARGE SCALE GENOMIC DNA]</scope>
    <source>
        <strain evidence="2 3">Marx 270</strain>
    </source>
</reference>
<feature type="region of interest" description="Disordered" evidence="1">
    <location>
        <begin position="70"/>
        <end position="94"/>
    </location>
</feature>
<protein>
    <submittedName>
        <fullName evidence="2">Uncharacterized protein</fullName>
    </submittedName>
</protein>
<dbReference type="AlphaFoldDB" id="A0A0C3P2G3"/>
<evidence type="ECO:0000256" key="1">
    <source>
        <dbReference type="SAM" id="MobiDB-lite"/>
    </source>
</evidence>
<keyword evidence="3" id="KW-1185">Reference proteome</keyword>
<proteinExistence type="predicted"/>
<dbReference type="EMBL" id="KN831986">
    <property type="protein sequence ID" value="KIO01681.1"/>
    <property type="molecule type" value="Genomic_DNA"/>
</dbReference>
<evidence type="ECO:0000313" key="2">
    <source>
        <dbReference type="EMBL" id="KIO01681.1"/>
    </source>
</evidence>
<evidence type="ECO:0000313" key="3">
    <source>
        <dbReference type="Proteomes" id="UP000054217"/>
    </source>
</evidence>